<feature type="transmembrane region" description="Helical" evidence="1">
    <location>
        <begin position="47"/>
        <end position="68"/>
    </location>
</feature>
<comment type="caution">
    <text evidence="2">The sequence shown here is derived from an EMBL/GenBank/DDBJ whole genome shotgun (WGS) entry which is preliminary data.</text>
</comment>
<dbReference type="EMBL" id="LXQA010098716">
    <property type="protein sequence ID" value="MCI15943.1"/>
    <property type="molecule type" value="Genomic_DNA"/>
</dbReference>
<organism evidence="2 3">
    <name type="scientific">Trifolium medium</name>
    <dbReference type="NCBI Taxonomy" id="97028"/>
    <lineage>
        <taxon>Eukaryota</taxon>
        <taxon>Viridiplantae</taxon>
        <taxon>Streptophyta</taxon>
        <taxon>Embryophyta</taxon>
        <taxon>Tracheophyta</taxon>
        <taxon>Spermatophyta</taxon>
        <taxon>Magnoliopsida</taxon>
        <taxon>eudicotyledons</taxon>
        <taxon>Gunneridae</taxon>
        <taxon>Pentapetalae</taxon>
        <taxon>rosids</taxon>
        <taxon>fabids</taxon>
        <taxon>Fabales</taxon>
        <taxon>Fabaceae</taxon>
        <taxon>Papilionoideae</taxon>
        <taxon>50 kb inversion clade</taxon>
        <taxon>NPAAA clade</taxon>
        <taxon>Hologalegina</taxon>
        <taxon>IRL clade</taxon>
        <taxon>Trifolieae</taxon>
        <taxon>Trifolium</taxon>
    </lineage>
</organism>
<keyword evidence="3" id="KW-1185">Reference proteome</keyword>
<proteinExistence type="predicted"/>
<dbReference type="Proteomes" id="UP000265520">
    <property type="component" value="Unassembled WGS sequence"/>
</dbReference>
<feature type="non-terminal residue" evidence="2">
    <location>
        <position position="1"/>
    </location>
</feature>
<evidence type="ECO:0000313" key="2">
    <source>
        <dbReference type="EMBL" id="MCI15943.1"/>
    </source>
</evidence>
<keyword evidence="1" id="KW-1133">Transmembrane helix</keyword>
<dbReference type="AlphaFoldDB" id="A0A392PV23"/>
<accession>A0A392PV23</accession>
<reference evidence="2 3" key="1">
    <citation type="journal article" date="2018" name="Front. Plant Sci.">
        <title>Red Clover (Trifolium pratense) and Zigzag Clover (T. medium) - A Picture of Genomic Similarities and Differences.</title>
        <authorList>
            <person name="Dluhosova J."/>
            <person name="Istvanek J."/>
            <person name="Nedelnik J."/>
            <person name="Repkova J."/>
        </authorList>
    </citation>
    <scope>NUCLEOTIDE SEQUENCE [LARGE SCALE GENOMIC DNA]</scope>
    <source>
        <strain evidence="3">cv. 10/8</strain>
        <tissue evidence="2">Leaf</tissue>
    </source>
</reference>
<evidence type="ECO:0000256" key="1">
    <source>
        <dbReference type="SAM" id="Phobius"/>
    </source>
</evidence>
<evidence type="ECO:0000313" key="3">
    <source>
        <dbReference type="Proteomes" id="UP000265520"/>
    </source>
</evidence>
<sequence>WPLKSGLVVACRRRVTDFVWKIKWWLLPLLSVEFGRCVWWGCDAPELFGGCLSCVCVAVVYDILPLVFCICDIVLAGFGVVLPAASSASVTLIWLRVDVVPRNSLPPVV</sequence>
<name>A0A392PV23_9FABA</name>
<keyword evidence="1" id="KW-0812">Transmembrane</keyword>
<feature type="transmembrane region" description="Helical" evidence="1">
    <location>
        <begin position="75"/>
        <end position="95"/>
    </location>
</feature>
<keyword evidence="1" id="KW-0472">Membrane</keyword>
<protein>
    <submittedName>
        <fullName evidence="2">Uncharacterized protein</fullName>
    </submittedName>
</protein>